<dbReference type="AlphaFoldDB" id="A0A0N5D1C8"/>
<reference evidence="3 4" key="2">
    <citation type="submission" date="2018-11" db="EMBL/GenBank/DDBJ databases">
        <authorList>
            <consortium name="Pathogen Informatics"/>
        </authorList>
    </citation>
    <scope>NUCLEOTIDE SEQUENCE [LARGE SCALE GENOMIC DNA]</scope>
</reference>
<dbReference type="Gene3D" id="3.30.1330.30">
    <property type="match status" value="1"/>
</dbReference>
<dbReference type="InterPro" id="IPR004038">
    <property type="entry name" value="Ribosomal_eL8/eL30/eS12/Gad45"/>
</dbReference>
<proteinExistence type="predicted"/>
<dbReference type="OrthoDB" id="263617at2759"/>
<feature type="domain" description="Ribosomal protein eL8/eL30/eS12/Gadd45" evidence="2">
    <location>
        <begin position="27"/>
        <end position="121"/>
    </location>
</feature>
<accession>A0A0N5D1C8</accession>
<evidence type="ECO:0000313" key="5">
    <source>
        <dbReference type="WBParaSite" id="TCLT_0000665001-mRNA-1"/>
    </source>
</evidence>
<evidence type="ECO:0000313" key="4">
    <source>
        <dbReference type="Proteomes" id="UP000276776"/>
    </source>
</evidence>
<dbReference type="SUPFAM" id="SSF55315">
    <property type="entry name" value="L30e-like"/>
    <property type="match status" value="1"/>
</dbReference>
<gene>
    <name evidence="3" type="ORF">TCLT_LOCUS6639</name>
</gene>
<organism evidence="5">
    <name type="scientific">Thelazia callipaeda</name>
    <name type="common">Oriental eyeworm</name>
    <name type="synonym">Parasitic nematode</name>
    <dbReference type="NCBI Taxonomy" id="103827"/>
    <lineage>
        <taxon>Eukaryota</taxon>
        <taxon>Metazoa</taxon>
        <taxon>Ecdysozoa</taxon>
        <taxon>Nematoda</taxon>
        <taxon>Chromadorea</taxon>
        <taxon>Rhabditida</taxon>
        <taxon>Spirurina</taxon>
        <taxon>Spiruromorpha</taxon>
        <taxon>Thelazioidea</taxon>
        <taxon>Thelaziidae</taxon>
        <taxon>Thelazia</taxon>
    </lineage>
</organism>
<name>A0A0N5D1C8_THECL</name>
<evidence type="ECO:0000259" key="2">
    <source>
        <dbReference type="Pfam" id="PF01248"/>
    </source>
</evidence>
<keyword evidence="4" id="KW-1185">Reference proteome</keyword>
<dbReference type="InterPro" id="IPR029064">
    <property type="entry name" value="Ribosomal_eL30-like_sf"/>
</dbReference>
<dbReference type="WBParaSite" id="TCLT_0000665001-mRNA-1">
    <property type="protein sequence ID" value="TCLT_0000665001-mRNA-1"/>
    <property type="gene ID" value="TCLT_0000665001"/>
</dbReference>
<dbReference type="Proteomes" id="UP000276776">
    <property type="component" value="Unassembled WGS sequence"/>
</dbReference>
<dbReference type="STRING" id="103827.A0A0N5D1C8"/>
<evidence type="ECO:0000256" key="1">
    <source>
        <dbReference type="SAM" id="MobiDB-lite"/>
    </source>
</evidence>
<evidence type="ECO:0000313" key="3">
    <source>
        <dbReference type="EMBL" id="VDN04011.1"/>
    </source>
</evidence>
<feature type="region of interest" description="Disordered" evidence="1">
    <location>
        <begin position="1"/>
        <end position="20"/>
    </location>
</feature>
<protein>
    <submittedName>
        <fullName evidence="5">Ribosomal_L7Ae domain-containing protein</fullName>
    </submittedName>
</protein>
<dbReference type="EMBL" id="UYYF01004432">
    <property type="protein sequence ID" value="VDN04011.1"/>
    <property type="molecule type" value="Genomic_DNA"/>
</dbReference>
<reference evidence="5" key="1">
    <citation type="submission" date="2017-02" db="UniProtKB">
        <authorList>
            <consortium name="WormBaseParasite"/>
        </authorList>
    </citation>
    <scope>IDENTIFICATION</scope>
</reference>
<dbReference type="Pfam" id="PF01248">
    <property type="entry name" value="Ribosomal_L7Ae"/>
    <property type="match status" value="1"/>
</dbReference>
<sequence length="146" mass="16225">MDTTQFESDQGEGLESEHFLKTGPKDETCQKAKSRRTLVYGLREVRKLLTLGEVQCVILARDIEIDKIELMKKAEAVKALCVSNGVNIVRVSSKHSLSKAVGKWPIVSAVAVLNRSFAKDAYSEMMQKLTAVCSCERIADPMDQSF</sequence>